<dbReference type="EMBL" id="LSSM01001490">
    <property type="protein sequence ID" value="OMJ26321.1"/>
    <property type="molecule type" value="Genomic_DNA"/>
</dbReference>
<proteinExistence type="predicted"/>
<dbReference type="AlphaFoldDB" id="A0A1R1YHC8"/>
<evidence type="ECO:0000313" key="1">
    <source>
        <dbReference type="EMBL" id="OMJ26321.1"/>
    </source>
</evidence>
<reference evidence="2" key="1">
    <citation type="submission" date="2017-01" db="EMBL/GenBank/DDBJ databases">
        <authorList>
            <person name="Wang Y."/>
            <person name="White M."/>
            <person name="Kvist S."/>
            <person name="Moncalvo J.-M."/>
        </authorList>
    </citation>
    <scope>NUCLEOTIDE SEQUENCE [LARGE SCALE GENOMIC DNA]</scope>
    <source>
        <strain evidence="2">ID-206-W2</strain>
    </source>
</reference>
<keyword evidence="2" id="KW-1185">Reference proteome</keyword>
<sequence>MSPIDSEKKIYSIGNSDDNFGFNESKTYTIKRIKTETGKPGVIENEVSTETISKKPCKNVDNSDTNIFNGDCNEEIEHVLIPEPTNSISVETIISPTETTVIEVTTETISKKPCKNVDNSETNIFNDDCNGVVEKVLIPESKTCKSVEANSAPTDTTVIEVSSETISKKPCKNVDNSDTDIFNNDCNDEIDHVLIPESKTCKSVETIISPTDTTVIEVTTETISKKPCKNVDNSDTDIFNDDCNEEIEYVVIPEPTNTISVETIISPTDTTVIEVTTETISKKPCKNV</sequence>
<comment type="caution">
    <text evidence="1">The sequence shown here is derived from an EMBL/GenBank/DDBJ whole genome shotgun (WGS) entry which is preliminary data.</text>
</comment>
<dbReference type="Proteomes" id="UP000187429">
    <property type="component" value="Unassembled WGS sequence"/>
</dbReference>
<gene>
    <name evidence="1" type="ORF">AYI69_g4014</name>
</gene>
<accession>A0A1R1YHC8</accession>
<name>A0A1R1YHC8_9FUNG</name>
<organism evidence="1 2">
    <name type="scientific">Smittium culicis</name>
    <dbReference type="NCBI Taxonomy" id="133412"/>
    <lineage>
        <taxon>Eukaryota</taxon>
        <taxon>Fungi</taxon>
        <taxon>Fungi incertae sedis</taxon>
        <taxon>Zoopagomycota</taxon>
        <taxon>Kickxellomycotina</taxon>
        <taxon>Harpellomycetes</taxon>
        <taxon>Harpellales</taxon>
        <taxon>Legeriomycetaceae</taxon>
        <taxon>Smittium</taxon>
    </lineage>
</organism>
<protein>
    <submittedName>
        <fullName evidence="1">Uncharacterized protein</fullName>
    </submittedName>
</protein>
<feature type="non-terminal residue" evidence="1">
    <location>
        <position position="288"/>
    </location>
</feature>
<dbReference type="OrthoDB" id="10633131at2759"/>
<evidence type="ECO:0000313" key="2">
    <source>
        <dbReference type="Proteomes" id="UP000187429"/>
    </source>
</evidence>